<keyword evidence="4" id="KW-1185">Reference proteome</keyword>
<protein>
    <submittedName>
        <fullName evidence="1">DUF4421 domain-containing protein</fullName>
    </submittedName>
</protein>
<accession>A0A9X1KX39</accession>
<dbReference type="EMBL" id="JAIXNE010000002">
    <property type="protein sequence ID" value="MCA6074569.1"/>
    <property type="molecule type" value="Genomic_DNA"/>
</dbReference>
<comment type="caution">
    <text evidence="1">The sequence shown here is derived from an EMBL/GenBank/DDBJ whole genome shotgun (WGS) entry which is preliminary data.</text>
</comment>
<evidence type="ECO:0000313" key="4">
    <source>
        <dbReference type="Proteomes" id="UP001139409"/>
    </source>
</evidence>
<dbReference type="RefSeq" id="WP_225697683.1">
    <property type="nucleotide sequence ID" value="NZ_JAIXNE010000002.1"/>
</dbReference>
<reference evidence="1" key="1">
    <citation type="submission" date="2021-09" db="EMBL/GenBank/DDBJ databases">
        <title>Fulvivirga sp. isolated from coastal sediment.</title>
        <authorList>
            <person name="Yu H."/>
        </authorList>
    </citation>
    <scope>NUCLEOTIDE SEQUENCE</scope>
    <source>
        <strain evidence="1">1062</strain>
    </source>
</reference>
<name>A0A9X1KX39_9BACT</name>
<dbReference type="InterPro" id="IPR025535">
    <property type="entry name" value="DUF4421"/>
</dbReference>
<dbReference type="Proteomes" id="UP001139409">
    <property type="component" value="Unassembled WGS sequence"/>
</dbReference>
<evidence type="ECO:0000313" key="1">
    <source>
        <dbReference type="EMBL" id="MCA6074569.1"/>
    </source>
</evidence>
<dbReference type="AlphaFoldDB" id="A0A9X1KX39"/>
<dbReference type="EMBL" id="JAIXNE010000004">
    <property type="protein sequence ID" value="MCA6076874.1"/>
    <property type="molecule type" value="Genomic_DNA"/>
</dbReference>
<organism evidence="1 4">
    <name type="scientific">Fulvivirga sedimenti</name>
    <dbReference type="NCBI Taxonomy" id="2879465"/>
    <lineage>
        <taxon>Bacteria</taxon>
        <taxon>Pseudomonadati</taxon>
        <taxon>Bacteroidota</taxon>
        <taxon>Cytophagia</taxon>
        <taxon>Cytophagales</taxon>
        <taxon>Fulvivirgaceae</taxon>
        <taxon>Fulvivirga</taxon>
    </lineage>
</organism>
<evidence type="ECO:0000313" key="2">
    <source>
        <dbReference type="EMBL" id="MCA6075746.1"/>
    </source>
</evidence>
<dbReference type="Pfam" id="PF14391">
    <property type="entry name" value="DUF4421"/>
    <property type="match status" value="1"/>
</dbReference>
<gene>
    <name evidence="1" type="ORF">LDX50_06795</name>
    <name evidence="2" type="ORF">LDX50_12765</name>
    <name evidence="3" type="ORF">LDX50_18485</name>
</gene>
<dbReference type="EMBL" id="JAIXNE010000003">
    <property type="protein sequence ID" value="MCA6075746.1"/>
    <property type="molecule type" value="Genomic_DNA"/>
</dbReference>
<evidence type="ECO:0000313" key="3">
    <source>
        <dbReference type="EMBL" id="MCA6076874.1"/>
    </source>
</evidence>
<sequence>MVRIIIISLLLIFPAVLFAQSLDDVANMVKPPDVDSSFVELNQNDWTVRLFSNLKYQSFSLKNRDGRIFFRPRGPFSGGIGGSYKTLLLDLGLRFNNDGSQRFDLQTSLLLKSYFINLSVQKYTGFEETNPDEFETFRGDITTFTINLEAAVFPNHREISFRSLQSGIDRQKKGSGSILYGGFIGYHKMSADSSIIPSYADEIFSEKYDLTSLTVRNIGVIAGYLYIYPVSNNLFIAGSVRPGLGVQWGKITTETDIIPDYGVLYMKMAISAGAGFNWQKFYSTLNYNLEANYIRLGDSHIYNYNSGKVKLAVGYKI</sequence>
<proteinExistence type="predicted"/>